<dbReference type="Proteomes" id="UP000188993">
    <property type="component" value="Chromosome"/>
</dbReference>
<comment type="similarity">
    <text evidence="1 5">Belongs to the FliD family.</text>
</comment>
<dbReference type="PANTHER" id="PTHR30288:SF0">
    <property type="entry name" value="FLAGELLAR HOOK-ASSOCIATED PROTEIN 2"/>
    <property type="match status" value="1"/>
</dbReference>
<evidence type="ECO:0000256" key="4">
    <source>
        <dbReference type="ARBA" id="ARBA00023143"/>
    </source>
</evidence>
<dbReference type="GO" id="GO:0005576">
    <property type="term" value="C:extracellular region"/>
    <property type="evidence" value="ECO:0007669"/>
    <property type="project" value="UniProtKB-SubCell"/>
</dbReference>
<organism evidence="8 9">
    <name type="scientific">Jeotgalibaca dankookensis</name>
    <dbReference type="NCBI Taxonomy" id="708126"/>
    <lineage>
        <taxon>Bacteria</taxon>
        <taxon>Bacillati</taxon>
        <taxon>Bacillota</taxon>
        <taxon>Bacilli</taxon>
        <taxon>Lactobacillales</taxon>
        <taxon>Carnobacteriaceae</taxon>
        <taxon>Jeotgalibaca</taxon>
    </lineage>
</organism>
<accession>A0A1S6IRN6</accession>
<comment type="subunit">
    <text evidence="2 5">Homopentamer.</text>
</comment>
<evidence type="ECO:0000259" key="6">
    <source>
        <dbReference type="Pfam" id="PF02465"/>
    </source>
</evidence>
<dbReference type="InterPro" id="IPR010809">
    <property type="entry name" value="FliD_C"/>
</dbReference>
<dbReference type="GO" id="GO:0009421">
    <property type="term" value="C:bacterial-type flagellum filament cap"/>
    <property type="evidence" value="ECO:0007669"/>
    <property type="project" value="InterPro"/>
</dbReference>
<feature type="domain" description="Flagellar hook-associated protein 2 C-terminal" evidence="7">
    <location>
        <begin position="216"/>
        <end position="456"/>
    </location>
</feature>
<comment type="subcellular location">
    <subcellularLocation>
        <location evidence="5">Secreted</location>
    </subcellularLocation>
    <subcellularLocation>
        <location evidence="5">Bacterial flagellum</location>
    </subcellularLocation>
</comment>
<dbReference type="GO" id="GO:0007155">
    <property type="term" value="P:cell adhesion"/>
    <property type="evidence" value="ECO:0007669"/>
    <property type="project" value="InterPro"/>
</dbReference>
<evidence type="ECO:0000259" key="7">
    <source>
        <dbReference type="Pfam" id="PF07195"/>
    </source>
</evidence>
<dbReference type="OrthoDB" id="9776025at2"/>
<comment type="function">
    <text evidence="5">Required for morphogenesis and for the elongation of the flagellar filament by facilitating polymerization of the flagellin monomers at the tip of growing filament. Forms a capping structure, which prevents flagellin subunits (transported through the central channel of the flagellum) from leaking out without polymerization at the distal end.</text>
</comment>
<dbReference type="PANTHER" id="PTHR30288">
    <property type="entry name" value="FLAGELLAR CAP/ASSEMBLY PROTEIN FLID"/>
    <property type="match status" value="1"/>
</dbReference>
<sequence length="476" mass="51965">MASSMNIMGTYSGITMETVDQLIQAESGKGVKFSNDQEKLRTEQAAWKDIQTRLTNLSEKLSGLMKPETFNSKKMSLSQEGKFKLTASPEALSSDYTISVTNLATRTQVTGESFTQKGLKLGDALNESGELVLTIPKKMADGTIENKTTVVAITATDSIENIVDRINEGSKDSGVSAAIIDNRLVLQSQEFGERQLSVTGDLADKLGLAQATTQLGQNAELTVNGIKIVRDSNHLTDITKGVTIDLIATTTDPVRVSLTQDLDSTAKAVQDFVDQYNSTLAFIGEQLDVGDPSLANNKTGSLTGDSSLVRLQSQLRTALTQSLQNGHKELNSAKSIGIEIDRYGVATLDTSKLKEALREDSQAVAHIFKFDKVTSTTQEDGTIFKKKEEIGLAQKVNHLLNSFTDSKAGVIATKNESYDKLIKDLGQRIEKFNERIEVKRQQYIEKFTALDIAMMEAESQLNYLMSQIGGTKPNQN</sequence>
<evidence type="ECO:0000313" key="9">
    <source>
        <dbReference type="Proteomes" id="UP000188993"/>
    </source>
</evidence>
<keyword evidence="8" id="KW-0966">Cell projection</keyword>
<dbReference type="AlphaFoldDB" id="A0A1S6IRN6"/>
<proteinExistence type="inferred from homology"/>
<evidence type="ECO:0000256" key="1">
    <source>
        <dbReference type="ARBA" id="ARBA00009764"/>
    </source>
</evidence>
<evidence type="ECO:0000256" key="3">
    <source>
        <dbReference type="ARBA" id="ARBA00023054"/>
    </source>
</evidence>
<evidence type="ECO:0000313" key="8">
    <source>
        <dbReference type="EMBL" id="AQS54189.1"/>
    </source>
</evidence>
<keyword evidence="3 5" id="KW-0175">Coiled coil</keyword>
<dbReference type="InterPro" id="IPR010810">
    <property type="entry name" value="Flagellin_hook_IN_motif"/>
</dbReference>
<feature type="coiled-coil region" evidence="5">
    <location>
        <begin position="415"/>
        <end position="442"/>
    </location>
</feature>
<feature type="domain" description="Flagellar hook-associated protein 2 N-terminal" evidence="6">
    <location>
        <begin position="16"/>
        <end position="106"/>
    </location>
</feature>
<protein>
    <recommendedName>
        <fullName evidence="5">Flagellar hook-associated protein 2</fullName>
        <shortName evidence="5">HAP2</shortName>
    </recommendedName>
    <alternativeName>
        <fullName evidence="5">Flagellar cap protein</fullName>
    </alternativeName>
</protein>
<dbReference type="STRING" id="708126.BW727_101865"/>
<dbReference type="EMBL" id="CP019728">
    <property type="protein sequence ID" value="AQS54189.1"/>
    <property type="molecule type" value="Genomic_DNA"/>
</dbReference>
<dbReference type="Pfam" id="PF07195">
    <property type="entry name" value="FliD_C"/>
    <property type="match status" value="1"/>
</dbReference>
<keyword evidence="8" id="KW-0969">Cilium</keyword>
<gene>
    <name evidence="8" type="primary">fliD</name>
    <name evidence="8" type="ORF">BW727_101865</name>
</gene>
<evidence type="ECO:0000256" key="5">
    <source>
        <dbReference type="RuleBase" id="RU362066"/>
    </source>
</evidence>
<dbReference type="GO" id="GO:0009424">
    <property type="term" value="C:bacterial-type flagellum hook"/>
    <property type="evidence" value="ECO:0007669"/>
    <property type="project" value="UniProtKB-UniRule"/>
</dbReference>
<dbReference type="KEGG" id="jda:BW727_101865"/>
<dbReference type="Pfam" id="PF07196">
    <property type="entry name" value="Flagellin_IN"/>
    <property type="match status" value="1"/>
</dbReference>
<reference evidence="8 9" key="1">
    <citation type="journal article" date="2014" name="Int. J. Syst. Evol. Microbiol.">
        <title>Jeotgalibaca dankookensis gen. nov., sp. nov., a member of the family Carnobacteriaceae, isolated from seujeot (Korean traditional food).</title>
        <authorList>
            <person name="Lee D.G."/>
            <person name="Trujillo M.E."/>
            <person name="Kang H."/>
            <person name="Ahn T.Y."/>
        </authorList>
    </citation>
    <scope>NUCLEOTIDE SEQUENCE [LARGE SCALE GENOMIC DNA]</scope>
    <source>
        <strain evidence="8 9">EX-07</strain>
    </source>
</reference>
<dbReference type="Pfam" id="PF02465">
    <property type="entry name" value="FliD_N"/>
    <property type="match status" value="1"/>
</dbReference>
<evidence type="ECO:0000256" key="2">
    <source>
        <dbReference type="ARBA" id="ARBA00011255"/>
    </source>
</evidence>
<keyword evidence="5" id="KW-0964">Secreted</keyword>
<dbReference type="GO" id="GO:0071973">
    <property type="term" value="P:bacterial-type flagellum-dependent cell motility"/>
    <property type="evidence" value="ECO:0007669"/>
    <property type="project" value="TreeGrafter"/>
</dbReference>
<keyword evidence="9" id="KW-1185">Reference proteome</keyword>
<dbReference type="RefSeq" id="WP_062467803.1">
    <property type="nucleotide sequence ID" value="NZ_BBYN01000003.1"/>
</dbReference>
<name>A0A1S6IRN6_9LACT</name>
<keyword evidence="8" id="KW-0282">Flagellum</keyword>
<dbReference type="InterPro" id="IPR040026">
    <property type="entry name" value="FliD"/>
</dbReference>
<keyword evidence="4 5" id="KW-0975">Bacterial flagellum</keyword>
<dbReference type="InterPro" id="IPR003481">
    <property type="entry name" value="FliD_N"/>
</dbReference>